<dbReference type="Gene3D" id="1.25.40.10">
    <property type="entry name" value="Tetratricopeptide repeat domain"/>
    <property type="match status" value="1"/>
</dbReference>
<dbReference type="AlphaFoldDB" id="A0A1H3CVU4"/>
<accession>A0A1H3CVU4</accession>
<dbReference type="EMBL" id="FNOT01000002">
    <property type="protein sequence ID" value="SDX58028.1"/>
    <property type="molecule type" value="Genomic_DNA"/>
</dbReference>
<sequence length="188" mass="20237">MQIVGSLRLDAETPEAQRAWAAQLVAWAADRHPEDSPEVTPAALLIEAGETVELLGDHPAALDLYRRAAAAEGTVAPDARCYVHRALVATGELPSARRLAEEVRRSAPADTSSYAMIGETWEKAGDLVEAHRWMNLGLRALGRRAEGGDPTATGIDLILLLIVRRRLCRALELPPDAGDRLAGLAVPR</sequence>
<dbReference type="SUPFAM" id="SSF48452">
    <property type="entry name" value="TPR-like"/>
    <property type="match status" value="1"/>
</dbReference>
<evidence type="ECO:0008006" key="3">
    <source>
        <dbReference type="Google" id="ProtNLM"/>
    </source>
</evidence>
<dbReference type="InterPro" id="IPR011990">
    <property type="entry name" value="TPR-like_helical_dom_sf"/>
</dbReference>
<name>A0A1H3CVU4_9ACTN</name>
<proteinExistence type="predicted"/>
<protein>
    <recommendedName>
        <fullName evidence="3">Tetratricopeptide repeat-containing protein</fullName>
    </recommendedName>
</protein>
<organism evidence="1 2">
    <name type="scientific">Geodermatophilus africanus</name>
    <dbReference type="NCBI Taxonomy" id="1137993"/>
    <lineage>
        <taxon>Bacteria</taxon>
        <taxon>Bacillati</taxon>
        <taxon>Actinomycetota</taxon>
        <taxon>Actinomycetes</taxon>
        <taxon>Geodermatophilales</taxon>
        <taxon>Geodermatophilaceae</taxon>
        <taxon>Geodermatophilus</taxon>
    </lineage>
</organism>
<keyword evidence="2" id="KW-1185">Reference proteome</keyword>
<evidence type="ECO:0000313" key="1">
    <source>
        <dbReference type="EMBL" id="SDX58028.1"/>
    </source>
</evidence>
<dbReference type="Proteomes" id="UP000198921">
    <property type="component" value="Unassembled WGS sequence"/>
</dbReference>
<evidence type="ECO:0000313" key="2">
    <source>
        <dbReference type="Proteomes" id="UP000198921"/>
    </source>
</evidence>
<dbReference type="STRING" id="1137993.SAMN05660209_00759"/>
<reference evidence="2" key="1">
    <citation type="submission" date="2016-10" db="EMBL/GenBank/DDBJ databases">
        <authorList>
            <person name="Varghese N."/>
            <person name="Submissions S."/>
        </authorList>
    </citation>
    <scope>NUCLEOTIDE SEQUENCE [LARGE SCALE GENOMIC DNA]</scope>
    <source>
        <strain evidence="2">DSM 45422</strain>
    </source>
</reference>
<gene>
    <name evidence="1" type="ORF">SAMN05660209_00759</name>
</gene>